<evidence type="ECO:0000259" key="1">
    <source>
        <dbReference type="Pfam" id="PF22916"/>
    </source>
</evidence>
<dbReference type="InterPro" id="IPR010678">
    <property type="entry name" value="UTP25"/>
</dbReference>
<dbReference type="PANTHER" id="PTHR12933">
    <property type="entry name" value="ORF PROTEIN-RELATED"/>
    <property type="match status" value="1"/>
</dbReference>
<feature type="non-terminal residue" evidence="2">
    <location>
        <position position="1"/>
    </location>
</feature>
<reference evidence="2" key="1">
    <citation type="submission" date="2015-07" db="EMBL/GenBank/DDBJ databases">
        <title>Adaptation to a free-living lifestyle via gene acquisitions in the diplomonad Trepomonas sp. PC1.</title>
        <authorList>
            <person name="Xu F."/>
            <person name="Jerlstrom-Hultqvist J."/>
            <person name="Kolisko M."/>
            <person name="Simpson A.G.B."/>
            <person name="Roger A.J."/>
            <person name="Svard S.G."/>
            <person name="Andersson J.O."/>
        </authorList>
    </citation>
    <scope>NUCLEOTIDE SEQUENCE</scope>
    <source>
        <strain evidence="2">PC1</strain>
    </source>
</reference>
<accession>A0A146KKE8</accession>
<dbReference type="AlphaFoldDB" id="A0A146KKE8"/>
<dbReference type="GO" id="GO:0000462">
    <property type="term" value="P:maturation of SSU-rRNA from tricistronic rRNA transcript (SSU-rRNA, 5.8S rRNA, LSU-rRNA)"/>
    <property type="evidence" value="ECO:0007669"/>
    <property type="project" value="TreeGrafter"/>
</dbReference>
<gene>
    <name evidence="2" type="ORF">TPC1_11191</name>
</gene>
<name>A0A146KKE8_9EUKA</name>
<dbReference type="GO" id="GO:0019843">
    <property type="term" value="F:rRNA binding"/>
    <property type="evidence" value="ECO:0007669"/>
    <property type="project" value="TreeGrafter"/>
</dbReference>
<organism evidence="2">
    <name type="scientific">Trepomonas sp. PC1</name>
    <dbReference type="NCBI Taxonomy" id="1076344"/>
    <lineage>
        <taxon>Eukaryota</taxon>
        <taxon>Metamonada</taxon>
        <taxon>Diplomonadida</taxon>
        <taxon>Hexamitidae</taxon>
        <taxon>Hexamitinae</taxon>
        <taxon>Trepomonas</taxon>
    </lineage>
</organism>
<feature type="domain" description="UTP25 NTP hydrolase-like" evidence="1">
    <location>
        <begin position="172"/>
        <end position="412"/>
    </location>
</feature>
<proteinExistence type="predicted"/>
<dbReference type="InterPro" id="IPR053940">
    <property type="entry name" value="UTP25_NTPase-like"/>
</dbReference>
<evidence type="ECO:0000313" key="2">
    <source>
        <dbReference type="EMBL" id="JAP95719.1"/>
    </source>
</evidence>
<dbReference type="EMBL" id="GDID01000887">
    <property type="protein sequence ID" value="JAP95719.1"/>
    <property type="molecule type" value="Transcribed_RNA"/>
</dbReference>
<protein>
    <recommendedName>
        <fullName evidence="1">UTP25 NTP hydrolase-like domain-containing protein</fullName>
    </recommendedName>
</protein>
<dbReference type="PANTHER" id="PTHR12933:SF0">
    <property type="entry name" value="U3 SMALL NUCLEOLAR RNA-ASSOCIATED PROTEIN 25 HOMOLOG"/>
    <property type="match status" value="1"/>
</dbReference>
<sequence length="629" mass="74780">QMEEIQEFLEEFEDIEENNEDEEESEFEDRVYVDELEEDIITQYYTQENNFKFHITQLHDLDLTDFQQIKIDKDYGIYSTSQKIYEFKLIKPIQEQLDRQFTKKIRQMMQMDDIQFEDTLLNLLLSRQTTIITSNSFQHRMQTRECVSAVIASYLCQKFAFINQLHYQQQLQRQKLINEQQFLENEVSLDDIQIEDTQQQFNGYTRPQVLVLLSSKHHAWRFISILLASFPLLIRKNIQNFKKFEKHFAPDAELTQYEIGDQKLLADELPDQCQINEKKPKEFYQQFCGDLDDDFSIGIGVNKRGPHAMKLFQTWEKCDIIVASPIGLKNLDWDLLSSIQTCYIEIDYLLDTQQHQLQKLLQNLFKIPYQIKDQNIQTIADPYVWGLPQQACQFIVYQNEEHEVTNGLFDSKYEKQVKKEFSVYDHEEKQEPTAKVNQNALGMVKLKHFDVFKQNLSYQAINMEGFLNIYERKTDLLPPNALKFQLESYPKLDYAINKLMQPQTVFVLQNSFLFLRFKFVMKKLNKNCAFINEELPGKEIGQEFARFRKEEVENLVLSESFLYQRRMKLVCKRVVFVGACQYKSIFEEICELAEEAFLLWDSSDAVRLQNTMSANNYEKITKQRVVIIQ</sequence>
<dbReference type="GO" id="GO:0034511">
    <property type="term" value="F:U3 snoRNA binding"/>
    <property type="evidence" value="ECO:0007669"/>
    <property type="project" value="InterPro"/>
</dbReference>
<dbReference type="Pfam" id="PF22916">
    <property type="entry name" value="UTP25_NTPase-like"/>
    <property type="match status" value="1"/>
</dbReference>
<dbReference type="GO" id="GO:0032040">
    <property type="term" value="C:small-subunit processome"/>
    <property type="evidence" value="ECO:0007669"/>
    <property type="project" value="TreeGrafter"/>
</dbReference>